<dbReference type="Pfam" id="PF20150">
    <property type="entry name" value="2EXR"/>
    <property type="match status" value="1"/>
</dbReference>
<dbReference type="InterPro" id="IPR045518">
    <property type="entry name" value="2EXR"/>
</dbReference>
<evidence type="ECO:0000313" key="3">
    <source>
        <dbReference type="EMBL" id="VTT73802.1"/>
    </source>
</evidence>
<name>A0A9Q9UBX8_FUSFU</name>
<dbReference type="AlphaFoldDB" id="A0A9Q9UBX8"/>
<evidence type="ECO:0000256" key="1">
    <source>
        <dbReference type="SAM" id="MobiDB-lite"/>
    </source>
</evidence>
<accession>A0A9Q9UBX8</accession>
<dbReference type="EMBL" id="CABFJX010000371">
    <property type="protein sequence ID" value="VTT73802.1"/>
    <property type="molecule type" value="Genomic_DNA"/>
</dbReference>
<gene>
    <name evidence="3" type="ORF">C2S_9270</name>
</gene>
<comment type="caution">
    <text evidence="3">The sequence shown here is derived from an EMBL/GenBank/DDBJ whole genome shotgun (WGS) entry which is preliminary data.</text>
</comment>
<organism evidence="3 4">
    <name type="scientific">Fusarium fujikuroi</name>
    <name type="common">Bakanae and foot rot disease fungus</name>
    <name type="synonym">Gibberella fujikuroi</name>
    <dbReference type="NCBI Taxonomy" id="5127"/>
    <lineage>
        <taxon>Eukaryota</taxon>
        <taxon>Fungi</taxon>
        <taxon>Dikarya</taxon>
        <taxon>Ascomycota</taxon>
        <taxon>Pezizomycotina</taxon>
        <taxon>Sordariomycetes</taxon>
        <taxon>Hypocreomycetidae</taxon>
        <taxon>Hypocreales</taxon>
        <taxon>Nectriaceae</taxon>
        <taxon>Fusarium</taxon>
        <taxon>Fusarium fujikuroi species complex</taxon>
    </lineage>
</organism>
<proteinExistence type="predicted"/>
<reference evidence="3" key="1">
    <citation type="submission" date="2019-05" db="EMBL/GenBank/DDBJ databases">
        <authorList>
            <person name="Piombo E."/>
        </authorList>
    </citation>
    <scope>NUCLEOTIDE SEQUENCE</scope>
    <source>
        <strain evidence="3">C2S</strain>
    </source>
</reference>
<sequence length="620" mass="71561">MLLQPPRRAAPQCGEPPIIVRHPHYPEHQSTLLRFPRLDAVSRRDEVDCEYTYGVHHGTVLSACQIITGNASTAYLSRDHRGKMPVRLSYDGILTYGQYFLHVPQGESSATDTHSLSLPLSGIDDLHPFAVICDFEDWQFPHDGIPEAWASFESAPVVAASPTYNCTLSGGLSTEPAYLVPHNQSSWFHQNRMGDYIANRGEDFGPGNASNICRLHKDLFKDFNCRAFALVPKMSRHGYRLVAHYLSTSDDLLYPANVFHNQEAYQLERYTVEYLYARFAYTIFGLIRTFTEQKRRVAVIEPGRNEFRLCTWVTKVYWMSPEQVAARRTQLANQPLKKRNLSESGINTERQHGPKPFRPLLTEHGQSRPLLDPGRQILTQNRALHAICDRLLHHSHRRARSLTFDDLPPEVRLQIWEATWPRPRLIGVEAVELDNQSTDDIEDFVRLQILGSMKSWLKAGETRQMLKHDRYPVALSVCAESRRHTMKHFTLIHHREHIEWSFYLNPALDMLWASDDLWNLEEEDITNLSRAYGRQLTCIKKLVLDAESWRDVATLEILRYLGGIEVIQLRLDDDASPTVVTELLQDLGLQFRNDNRYCSRFQLIDQSYRIRGELETGKYI</sequence>
<dbReference type="Proteomes" id="UP000760494">
    <property type="component" value="Unassembled WGS sequence"/>
</dbReference>
<dbReference type="PANTHER" id="PTHR35910:SF1">
    <property type="entry name" value="2EXR DOMAIN-CONTAINING PROTEIN"/>
    <property type="match status" value="1"/>
</dbReference>
<evidence type="ECO:0000313" key="4">
    <source>
        <dbReference type="Proteomes" id="UP000760494"/>
    </source>
</evidence>
<dbReference type="PANTHER" id="PTHR35910">
    <property type="entry name" value="2EXR DOMAIN-CONTAINING PROTEIN"/>
    <property type="match status" value="1"/>
</dbReference>
<evidence type="ECO:0000259" key="2">
    <source>
        <dbReference type="Pfam" id="PF20150"/>
    </source>
</evidence>
<feature type="domain" description="2EXR" evidence="2">
    <location>
        <begin position="404"/>
        <end position="511"/>
    </location>
</feature>
<protein>
    <recommendedName>
        <fullName evidence="2">2EXR domain-containing protein</fullName>
    </recommendedName>
</protein>
<feature type="region of interest" description="Disordered" evidence="1">
    <location>
        <begin position="336"/>
        <end position="369"/>
    </location>
</feature>